<comment type="caution">
    <text evidence="1">The sequence shown here is derived from an EMBL/GenBank/DDBJ whole genome shotgun (WGS) entry which is preliminary data.</text>
</comment>
<evidence type="ECO:0000313" key="1">
    <source>
        <dbReference type="EMBL" id="MFH5254372.1"/>
    </source>
</evidence>
<organism evidence="1 2">
    <name type="scientific">Burkholderia semiarida</name>
    <dbReference type="NCBI Taxonomy" id="2843303"/>
    <lineage>
        <taxon>Bacteria</taxon>
        <taxon>Pseudomonadati</taxon>
        <taxon>Pseudomonadota</taxon>
        <taxon>Betaproteobacteria</taxon>
        <taxon>Burkholderiales</taxon>
        <taxon>Burkholderiaceae</taxon>
        <taxon>Burkholderia</taxon>
        <taxon>Burkholderia cepacia complex</taxon>
    </lineage>
</organism>
<dbReference type="EMBL" id="JBIMPM010000034">
    <property type="protein sequence ID" value="MFH5254372.1"/>
    <property type="molecule type" value="Genomic_DNA"/>
</dbReference>
<keyword evidence="2" id="KW-1185">Reference proteome</keyword>
<proteinExistence type="predicted"/>
<evidence type="ECO:0008006" key="3">
    <source>
        <dbReference type="Google" id="ProtNLM"/>
    </source>
</evidence>
<evidence type="ECO:0000313" key="2">
    <source>
        <dbReference type="Proteomes" id="UP001609186"/>
    </source>
</evidence>
<protein>
    <recommendedName>
        <fullName evidence="3">PAAR domain-containing protein</fullName>
    </recommendedName>
</protein>
<reference evidence="1 2" key="1">
    <citation type="submission" date="2024-10" db="EMBL/GenBank/DDBJ databases">
        <title>Burkholderia semiarida in Mexico.</title>
        <authorList>
            <person name="Estrada P."/>
        </authorList>
    </citation>
    <scope>NUCLEOTIDE SEQUENCE [LARGE SCALE GENOMIC DNA]</scope>
    <source>
        <strain evidence="1 2">CLM7-1</strain>
    </source>
</reference>
<gene>
    <name evidence="1" type="ORF">ACGTRS_24360</name>
</gene>
<dbReference type="Proteomes" id="UP001609186">
    <property type="component" value="Unassembled WGS sequence"/>
</dbReference>
<dbReference type="RefSeq" id="WP_395130441.1">
    <property type="nucleotide sequence ID" value="NZ_JBIMPM010000034.1"/>
</dbReference>
<name>A0ABW7L8H2_9BURK</name>
<accession>A0ABW7L8H2</accession>
<sequence>MTTRNPDEQRASVTSIFFHGYLPACCAEWSACPGRQEGSHRVGSGSFRYGREAFGPDVPWLAGMIRYFLAKGDRGGNAVITEGLEFVTCSSPPPRVQIATLYMKTYCAACKQEGFIAPEGPRLPGTGPNGRQWALSGDVNVCGCSPPPVFYAERGMKMILTSRDAAGAEKKLRMAEIDEREDTAPRSRTAPIYDEQVRACIGTTLSQNYPYLIEMADGRTIAGRVDTNGRLPRIHTEISGSYQVYWGEDALAHEDWPPCQTDRQP</sequence>